<accession>A0AAV7CE49</accession>
<evidence type="ECO:0008006" key="3">
    <source>
        <dbReference type="Google" id="ProtNLM"/>
    </source>
</evidence>
<evidence type="ECO:0000313" key="1">
    <source>
        <dbReference type="EMBL" id="KAG8582437.1"/>
    </source>
</evidence>
<protein>
    <recommendedName>
        <fullName evidence="3">Secreted protein</fullName>
    </recommendedName>
</protein>
<keyword evidence="2" id="KW-1185">Reference proteome</keyword>
<organism evidence="1 2">
    <name type="scientific">Engystomops pustulosus</name>
    <name type="common">Tungara frog</name>
    <name type="synonym">Physalaemus pustulosus</name>
    <dbReference type="NCBI Taxonomy" id="76066"/>
    <lineage>
        <taxon>Eukaryota</taxon>
        <taxon>Metazoa</taxon>
        <taxon>Chordata</taxon>
        <taxon>Craniata</taxon>
        <taxon>Vertebrata</taxon>
        <taxon>Euteleostomi</taxon>
        <taxon>Amphibia</taxon>
        <taxon>Batrachia</taxon>
        <taxon>Anura</taxon>
        <taxon>Neobatrachia</taxon>
        <taxon>Hyloidea</taxon>
        <taxon>Leptodactylidae</taxon>
        <taxon>Leiuperinae</taxon>
        <taxon>Engystomops</taxon>
    </lineage>
</organism>
<reference evidence="1" key="1">
    <citation type="thesis" date="2020" institute="ProQuest LLC" country="789 East Eisenhower Parkway, Ann Arbor, MI, USA">
        <title>Comparative Genomics and Chromosome Evolution.</title>
        <authorList>
            <person name="Mudd A.B."/>
        </authorList>
    </citation>
    <scope>NUCLEOTIDE SEQUENCE</scope>
    <source>
        <strain evidence="1">237g6f4</strain>
        <tissue evidence="1">Blood</tissue>
    </source>
</reference>
<dbReference type="EMBL" id="WNYA01000003">
    <property type="protein sequence ID" value="KAG8582437.1"/>
    <property type="molecule type" value="Genomic_DNA"/>
</dbReference>
<gene>
    <name evidence="1" type="ORF">GDO81_008048</name>
</gene>
<dbReference type="Proteomes" id="UP000824782">
    <property type="component" value="Unassembled WGS sequence"/>
</dbReference>
<dbReference type="AlphaFoldDB" id="A0AAV7CE49"/>
<name>A0AAV7CE49_ENGPU</name>
<sequence length="80" mass="8987">MFFWIMKVFCSKMNLMLSKMKSICAGGNVGSVRRVCFIASMPKVCEMFVYSEETSIVMRMMSGCHCISSSSMISCAESLR</sequence>
<evidence type="ECO:0000313" key="2">
    <source>
        <dbReference type="Proteomes" id="UP000824782"/>
    </source>
</evidence>
<comment type="caution">
    <text evidence="1">The sequence shown here is derived from an EMBL/GenBank/DDBJ whole genome shotgun (WGS) entry which is preliminary data.</text>
</comment>
<proteinExistence type="predicted"/>